<name>A0A0F9T5P7_9ZZZZ</name>
<evidence type="ECO:0000256" key="1">
    <source>
        <dbReference type="SAM" id="Phobius"/>
    </source>
</evidence>
<comment type="caution">
    <text evidence="2">The sequence shown here is derived from an EMBL/GenBank/DDBJ whole genome shotgun (WGS) entry which is preliminary data.</text>
</comment>
<sequence length="32" mass="3395">MGLVYLVGFLVLFAAALFLLLAPIIFILGGDN</sequence>
<organism evidence="2">
    <name type="scientific">marine sediment metagenome</name>
    <dbReference type="NCBI Taxonomy" id="412755"/>
    <lineage>
        <taxon>unclassified sequences</taxon>
        <taxon>metagenomes</taxon>
        <taxon>ecological metagenomes</taxon>
    </lineage>
</organism>
<keyword evidence="1" id="KW-0472">Membrane</keyword>
<dbReference type="AlphaFoldDB" id="A0A0F9T5P7"/>
<protein>
    <submittedName>
        <fullName evidence="2">Uncharacterized protein</fullName>
    </submittedName>
</protein>
<keyword evidence="1" id="KW-1133">Transmembrane helix</keyword>
<reference evidence="2" key="1">
    <citation type="journal article" date="2015" name="Nature">
        <title>Complex archaea that bridge the gap between prokaryotes and eukaryotes.</title>
        <authorList>
            <person name="Spang A."/>
            <person name="Saw J.H."/>
            <person name="Jorgensen S.L."/>
            <person name="Zaremba-Niedzwiedzka K."/>
            <person name="Martijn J."/>
            <person name="Lind A.E."/>
            <person name="van Eijk R."/>
            <person name="Schleper C."/>
            <person name="Guy L."/>
            <person name="Ettema T.J."/>
        </authorList>
    </citation>
    <scope>NUCLEOTIDE SEQUENCE</scope>
</reference>
<accession>A0A0F9T5P7</accession>
<proteinExistence type="predicted"/>
<dbReference type="EMBL" id="LAZR01000324">
    <property type="protein sequence ID" value="KKN74514.1"/>
    <property type="molecule type" value="Genomic_DNA"/>
</dbReference>
<gene>
    <name evidence="2" type="ORF">LCGC14_0389310</name>
</gene>
<evidence type="ECO:0000313" key="2">
    <source>
        <dbReference type="EMBL" id="KKN74514.1"/>
    </source>
</evidence>
<feature type="transmembrane region" description="Helical" evidence="1">
    <location>
        <begin position="6"/>
        <end position="28"/>
    </location>
</feature>
<keyword evidence="1" id="KW-0812">Transmembrane</keyword>